<keyword evidence="3" id="KW-0547">Nucleotide-binding</keyword>
<feature type="chain" id="PRO_5046781751" evidence="2">
    <location>
        <begin position="33"/>
        <end position="102"/>
    </location>
</feature>
<proteinExistence type="predicted"/>
<accession>A0ABS6Z959</accession>
<feature type="region of interest" description="Disordered" evidence="1">
    <location>
        <begin position="82"/>
        <end position="102"/>
    </location>
</feature>
<sequence length="102" mass="9561">MSLPLTRRIARAALLIAAGAAPVVGAAASANAAGLEPVTQPLGAVSALDGAEALGTTDAVGTDALAGGDNGVMGSVGKVTETTDKLPVGTPLGGLPVGSLTS</sequence>
<keyword evidence="4" id="KW-1185">Reference proteome</keyword>
<protein>
    <submittedName>
        <fullName evidence="3">ATP-binding protein</fullName>
    </submittedName>
</protein>
<dbReference type="Proteomes" id="UP000812013">
    <property type="component" value="Unassembled WGS sequence"/>
</dbReference>
<dbReference type="RefSeq" id="WP_219668783.1">
    <property type="nucleotide sequence ID" value="NZ_WTFF01000154.1"/>
</dbReference>
<organism evidence="3 4">
    <name type="scientific">Streptomyces bambusae</name>
    <dbReference type="NCBI Taxonomy" id="1550616"/>
    <lineage>
        <taxon>Bacteria</taxon>
        <taxon>Bacillati</taxon>
        <taxon>Actinomycetota</taxon>
        <taxon>Actinomycetes</taxon>
        <taxon>Kitasatosporales</taxon>
        <taxon>Streptomycetaceae</taxon>
        <taxon>Streptomyces</taxon>
    </lineage>
</organism>
<gene>
    <name evidence="3" type="ORF">GPJ59_21035</name>
</gene>
<evidence type="ECO:0000256" key="2">
    <source>
        <dbReference type="SAM" id="SignalP"/>
    </source>
</evidence>
<name>A0ABS6Z959_9ACTN</name>
<feature type="signal peptide" evidence="2">
    <location>
        <begin position="1"/>
        <end position="32"/>
    </location>
</feature>
<dbReference type="GO" id="GO:0005524">
    <property type="term" value="F:ATP binding"/>
    <property type="evidence" value="ECO:0007669"/>
    <property type="project" value="UniProtKB-KW"/>
</dbReference>
<comment type="caution">
    <text evidence="3">The sequence shown here is derived from an EMBL/GenBank/DDBJ whole genome shotgun (WGS) entry which is preliminary data.</text>
</comment>
<evidence type="ECO:0000256" key="1">
    <source>
        <dbReference type="SAM" id="MobiDB-lite"/>
    </source>
</evidence>
<evidence type="ECO:0000313" key="4">
    <source>
        <dbReference type="Proteomes" id="UP000812013"/>
    </source>
</evidence>
<keyword evidence="3" id="KW-0067">ATP-binding</keyword>
<keyword evidence="2" id="KW-0732">Signal</keyword>
<evidence type="ECO:0000313" key="3">
    <source>
        <dbReference type="EMBL" id="MBW5484298.1"/>
    </source>
</evidence>
<reference evidence="3 4" key="1">
    <citation type="submission" date="2019-12" db="EMBL/GenBank/DDBJ databases">
        <title>Genome sequence of Streptomyces bambusae.</title>
        <authorList>
            <person name="Bansal K."/>
            <person name="Choksket S."/>
            <person name="Korpole S."/>
            <person name="Patil P.B."/>
        </authorList>
    </citation>
    <scope>NUCLEOTIDE SEQUENCE [LARGE SCALE GENOMIC DNA]</scope>
    <source>
        <strain evidence="3 4">SK60</strain>
    </source>
</reference>
<dbReference type="EMBL" id="WTFF01000154">
    <property type="protein sequence ID" value="MBW5484298.1"/>
    <property type="molecule type" value="Genomic_DNA"/>
</dbReference>